<dbReference type="Gene3D" id="3.40.50.1000">
    <property type="entry name" value="HAD superfamily/HAD-like"/>
    <property type="match status" value="1"/>
</dbReference>
<keyword evidence="3" id="KW-1133">Transmembrane helix</keyword>
<evidence type="ECO:0000256" key="3">
    <source>
        <dbReference type="SAM" id="Phobius"/>
    </source>
</evidence>
<feature type="transmembrane region" description="Helical" evidence="3">
    <location>
        <begin position="154"/>
        <end position="173"/>
    </location>
</feature>
<proteinExistence type="predicted"/>
<evidence type="ECO:0000313" key="5">
    <source>
        <dbReference type="Proteomes" id="UP000738126"/>
    </source>
</evidence>
<comment type="caution">
    <text evidence="4">The sequence shown here is derived from an EMBL/GenBank/DDBJ whole genome shotgun (WGS) entry which is preliminary data.</text>
</comment>
<organism evidence="4 5">
    <name type="scientific">Halorhodospira neutriphila</name>
    <dbReference type="NCBI Taxonomy" id="168379"/>
    <lineage>
        <taxon>Bacteria</taxon>
        <taxon>Pseudomonadati</taxon>
        <taxon>Pseudomonadota</taxon>
        <taxon>Gammaproteobacteria</taxon>
        <taxon>Chromatiales</taxon>
        <taxon>Ectothiorhodospiraceae</taxon>
        <taxon>Halorhodospira</taxon>
    </lineage>
</organism>
<dbReference type="PRINTS" id="PR00119">
    <property type="entry name" value="CATATPASE"/>
</dbReference>
<dbReference type="PRINTS" id="PR00120">
    <property type="entry name" value="HATPASE"/>
</dbReference>
<dbReference type="InterPro" id="IPR001757">
    <property type="entry name" value="P_typ_ATPase"/>
</dbReference>
<name>A0ABS1ECR8_9GAMM</name>
<evidence type="ECO:0000256" key="1">
    <source>
        <dbReference type="ARBA" id="ARBA00022967"/>
    </source>
</evidence>
<evidence type="ECO:0000313" key="4">
    <source>
        <dbReference type="EMBL" id="MBK1727554.1"/>
    </source>
</evidence>
<keyword evidence="3" id="KW-0812">Transmembrane</keyword>
<dbReference type="PANTHER" id="PTHR43520">
    <property type="entry name" value="ATP7, ISOFORM B"/>
    <property type="match status" value="1"/>
</dbReference>
<accession>A0ABS1ECR8</accession>
<keyword evidence="1" id="KW-1278">Translocase</keyword>
<sequence length="252" mass="25570">MAGEGRTPLHVAVDGELAAVLAVADPLKPGAAEAVSALRAQGLTVALLSGDNERTARAVAAALGIDEVLAEVLLADKAREVARLQEAGQRVAFVGDGVNDAPALAGADVGIAIGTGTDIAIEAGDVILLAGDPRGVAAAVALSRRTFRTIRQNLFWAFAYNLALMPVAAGVLYPWLGVLLSPIMAAAAMSLSSILVVSNSLRLRRFDPQKNRGPADAGPRSVPASDPASGSAPGGATPRGSPYRRASASSPR</sequence>
<dbReference type="PANTHER" id="PTHR43520:SF8">
    <property type="entry name" value="P-TYPE CU(+) TRANSPORTER"/>
    <property type="match status" value="1"/>
</dbReference>
<keyword evidence="5" id="KW-1185">Reference proteome</keyword>
<evidence type="ECO:0008006" key="6">
    <source>
        <dbReference type="Google" id="ProtNLM"/>
    </source>
</evidence>
<gene>
    <name evidence="4" type="ORF">CKO13_11130</name>
</gene>
<protein>
    <recommendedName>
        <fullName evidence="6">ATPase, P-type (Transporting), HAD superfamily, subfamily IC</fullName>
    </recommendedName>
</protein>
<dbReference type="NCBIfam" id="TIGR01494">
    <property type="entry name" value="ATPase_P-type"/>
    <property type="match status" value="1"/>
</dbReference>
<reference evidence="4 5" key="1">
    <citation type="journal article" date="2020" name="Microorganisms">
        <title>Osmotic Adaptation and Compatible Solute Biosynthesis of Phototrophic Bacteria as Revealed from Genome Analyses.</title>
        <authorList>
            <person name="Imhoff J.F."/>
            <person name="Rahn T."/>
            <person name="Kunzel S."/>
            <person name="Keller A."/>
            <person name="Neulinger S.C."/>
        </authorList>
    </citation>
    <scope>NUCLEOTIDE SEQUENCE [LARGE SCALE GENOMIC DNA]</scope>
    <source>
        <strain evidence="4 5">DSM 15116</strain>
    </source>
</reference>
<evidence type="ECO:0000256" key="2">
    <source>
        <dbReference type="SAM" id="MobiDB-lite"/>
    </source>
</evidence>
<dbReference type="EMBL" id="NRSH01000176">
    <property type="protein sequence ID" value="MBK1727554.1"/>
    <property type="molecule type" value="Genomic_DNA"/>
</dbReference>
<feature type="region of interest" description="Disordered" evidence="2">
    <location>
        <begin position="207"/>
        <end position="252"/>
    </location>
</feature>
<dbReference type="SUPFAM" id="SSF56784">
    <property type="entry name" value="HAD-like"/>
    <property type="match status" value="1"/>
</dbReference>
<dbReference type="InterPro" id="IPR036412">
    <property type="entry name" value="HAD-like_sf"/>
</dbReference>
<feature type="transmembrane region" description="Helical" evidence="3">
    <location>
        <begin position="179"/>
        <end position="201"/>
    </location>
</feature>
<feature type="compositionally biased region" description="Low complexity" evidence="2">
    <location>
        <begin position="238"/>
        <end position="252"/>
    </location>
</feature>
<dbReference type="Pfam" id="PF00702">
    <property type="entry name" value="Hydrolase"/>
    <property type="match status" value="1"/>
</dbReference>
<dbReference type="Proteomes" id="UP000738126">
    <property type="component" value="Unassembled WGS sequence"/>
</dbReference>
<keyword evidence="3" id="KW-0472">Membrane</keyword>
<dbReference type="InterPro" id="IPR023214">
    <property type="entry name" value="HAD_sf"/>
</dbReference>